<keyword evidence="3" id="KW-0804">Transcription</keyword>
<dbReference type="PROSITE" id="PS50042">
    <property type="entry name" value="CNMP_BINDING_3"/>
    <property type="match status" value="1"/>
</dbReference>
<reference evidence="7" key="2">
    <citation type="submission" date="2017-10" db="EMBL/GenBank/DDBJ databases">
        <authorList>
            <person name="Banno H."/>
            <person name="Chua N.-H."/>
        </authorList>
    </citation>
    <scope>NUCLEOTIDE SEQUENCE [LARGE SCALE GENOMIC DNA]</scope>
    <source>
        <strain evidence="7">JK10</strain>
        <strain evidence="6">JK626</strain>
    </source>
</reference>
<proteinExistence type="predicted"/>
<accession>A0A2G3ECQ4</accession>
<organism evidence="7 8">
    <name type="scientific">Pseudobutyrivibrio ruminis</name>
    <dbReference type="NCBI Taxonomy" id="46206"/>
    <lineage>
        <taxon>Bacteria</taxon>
        <taxon>Bacillati</taxon>
        <taxon>Bacillota</taxon>
        <taxon>Clostridia</taxon>
        <taxon>Lachnospirales</taxon>
        <taxon>Lachnospiraceae</taxon>
        <taxon>Pseudobutyrivibrio</taxon>
    </lineage>
</organism>
<dbReference type="InterPro" id="IPR018490">
    <property type="entry name" value="cNMP-bd_dom_sf"/>
</dbReference>
<feature type="domain" description="Cyclic nucleotide-binding" evidence="4">
    <location>
        <begin position="36"/>
        <end position="140"/>
    </location>
</feature>
<feature type="domain" description="HTH crp-type" evidence="5">
    <location>
        <begin position="161"/>
        <end position="240"/>
    </location>
</feature>
<dbReference type="Pfam" id="PF13545">
    <property type="entry name" value="HTH_Crp_2"/>
    <property type="match status" value="1"/>
</dbReference>
<reference evidence="7" key="1">
    <citation type="submission" date="2017-10" db="EMBL/GenBank/DDBJ databases">
        <title>Resolving the taxonomy of Roseburia spp., Eubacterium rectale and Agathobacter spp. through phylogenomic analysis.</title>
        <authorList>
            <person name="Sheridan P.O."/>
            <person name="Walker A.W."/>
            <person name="Duncan S.H."/>
            <person name="Scott K.P."/>
            <person name="Toole P.W.O."/>
            <person name="Luis P."/>
            <person name="Flint H.J."/>
        </authorList>
    </citation>
    <scope>NUCLEOTIDE SEQUENCE [LARGE SCALE GENOMIC DNA]</scope>
    <source>
        <strain evidence="7">JK10</strain>
        <strain evidence="6">JK626</strain>
    </source>
</reference>
<dbReference type="PROSITE" id="PS51063">
    <property type="entry name" value="HTH_CRP_2"/>
    <property type="match status" value="1"/>
</dbReference>
<dbReference type="SMART" id="SM00419">
    <property type="entry name" value="HTH_CRP"/>
    <property type="match status" value="1"/>
</dbReference>
<dbReference type="InterPro" id="IPR000595">
    <property type="entry name" value="cNMP-bd_dom"/>
</dbReference>
<dbReference type="InterPro" id="IPR012318">
    <property type="entry name" value="HTH_CRP"/>
</dbReference>
<dbReference type="CDD" id="cd00038">
    <property type="entry name" value="CAP_ED"/>
    <property type="match status" value="1"/>
</dbReference>
<dbReference type="GO" id="GO:0003700">
    <property type="term" value="F:DNA-binding transcription factor activity"/>
    <property type="evidence" value="ECO:0007669"/>
    <property type="project" value="TreeGrafter"/>
</dbReference>
<dbReference type="InterPro" id="IPR036388">
    <property type="entry name" value="WH-like_DNA-bd_sf"/>
</dbReference>
<evidence type="ECO:0000256" key="2">
    <source>
        <dbReference type="ARBA" id="ARBA00023125"/>
    </source>
</evidence>
<keyword evidence="2" id="KW-0238">DNA-binding</keyword>
<dbReference type="Proteomes" id="UP000225889">
    <property type="component" value="Unassembled WGS sequence"/>
</dbReference>
<dbReference type="Proteomes" id="UP000224317">
    <property type="component" value="Unassembled WGS sequence"/>
</dbReference>
<comment type="caution">
    <text evidence="7">The sequence shown here is derived from an EMBL/GenBank/DDBJ whole genome shotgun (WGS) entry which is preliminary data.</text>
</comment>
<dbReference type="InterPro" id="IPR014710">
    <property type="entry name" value="RmlC-like_jellyroll"/>
</dbReference>
<dbReference type="SUPFAM" id="SSF51206">
    <property type="entry name" value="cAMP-binding domain-like"/>
    <property type="match status" value="1"/>
</dbReference>
<dbReference type="Pfam" id="PF00027">
    <property type="entry name" value="cNMP_binding"/>
    <property type="match status" value="1"/>
</dbReference>
<dbReference type="InterPro" id="IPR050397">
    <property type="entry name" value="Env_Response_Regulators"/>
</dbReference>
<dbReference type="InterPro" id="IPR036390">
    <property type="entry name" value="WH_DNA-bd_sf"/>
</dbReference>
<name>A0A2G3ECQ4_9FIRM</name>
<dbReference type="GO" id="GO:0005829">
    <property type="term" value="C:cytosol"/>
    <property type="evidence" value="ECO:0007669"/>
    <property type="project" value="TreeGrafter"/>
</dbReference>
<evidence type="ECO:0000313" key="6">
    <source>
        <dbReference type="EMBL" id="PHU35601.1"/>
    </source>
</evidence>
<dbReference type="AlphaFoldDB" id="A0A2G3ECQ4"/>
<evidence type="ECO:0000256" key="3">
    <source>
        <dbReference type="ARBA" id="ARBA00023163"/>
    </source>
</evidence>
<dbReference type="EMBL" id="PDYH01000008">
    <property type="protein sequence ID" value="PHU41109.1"/>
    <property type="molecule type" value="Genomic_DNA"/>
</dbReference>
<evidence type="ECO:0000313" key="8">
    <source>
        <dbReference type="Proteomes" id="UP000224317"/>
    </source>
</evidence>
<evidence type="ECO:0000259" key="5">
    <source>
        <dbReference type="PROSITE" id="PS51063"/>
    </source>
</evidence>
<keyword evidence="1" id="KW-0805">Transcription regulation</keyword>
<dbReference type="GO" id="GO:0003677">
    <property type="term" value="F:DNA binding"/>
    <property type="evidence" value="ECO:0007669"/>
    <property type="project" value="UniProtKB-KW"/>
</dbReference>
<evidence type="ECO:0000256" key="1">
    <source>
        <dbReference type="ARBA" id="ARBA00023015"/>
    </source>
</evidence>
<evidence type="ECO:0000259" key="4">
    <source>
        <dbReference type="PROSITE" id="PS50042"/>
    </source>
</evidence>
<protein>
    <submittedName>
        <fullName evidence="7">Crp/Fnr family transcriptional regulator</fullName>
    </submittedName>
</protein>
<sequence length="259" mass="30256">MLSTGCLVNGDSMSLEENISRIMELQNNLPREQSEALNKLLSNAPRWVLESTQIVKKEKNTIFVEENTPADTVYILVDGTVRAIDYRIRGVVYDYMWFHAIKVFGSMEIFFEIPLYMTTLKTVTDCTMLVMSRASFDRWIWDDKNALRMEIARIGDYLLEESRNERVILFLQGADRIIYLLTKSYEAKNPKDEYIVNISRQELAERSGFSIKTVNRSVQKLQQDGFIGRRGRRIVISRAQYDSMINYLEPIIAHEWEKI</sequence>
<dbReference type="EMBL" id="PDYF01000008">
    <property type="protein sequence ID" value="PHU35601.1"/>
    <property type="molecule type" value="Genomic_DNA"/>
</dbReference>
<gene>
    <name evidence="7" type="ORF">CSX00_02000</name>
    <name evidence="6" type="ORF">CSX01_03085</name>
</gene>
<dbReference type="PANTHER" id="PTHR24567">
    <property type="entry name" value="CRP FAMILY TRANSCRIPTIONAL REGULATORY PROTEIN"/>
    <property type="match status" value="1"/>
</dbReference>
<dbReference type="PANTHER" id="PTHR24567:SF26">
    <property type="entry name" value="REGULATORY PROTEIN YEIL"/>
    <property type="match status" value="1"/>
</dbReference>
<dbReference type="Gene3D" id="1.10.10.10">
    <property type="entry name" value="Winged helix-like DNA-binding domain superfamily/Winged helix DNA-binding domain"/>
    <property type="match status" value="1"/>
</dbReference>
<evidence type="ECO:0000313" key="7">
    <source>
        <dbReference type="EMBL" id="PHU41109.1"/>
    </source>
</evidence>
<dbReference type="SUPFAM" id="SSF46785">
    <property type="entry name" value="Winged helix' DNA-binding domain"/>
    <property type="match status" value="1"/>
</dbReference>
<keyword evidence="8" id="KW-1185">Reference proteome</keyword>
<dbReference type="Gene3D" id="2.60.120.10">
    <property type="entry name" value="Jelly Rolls"/>
    <property type="match status" value="1"/>
</dbReference>